<dbReference type="AlphaFoldDB" id="A0A8J7JH81"/>
<feature type="domain" description="Peptidase M24" evidence="1">
    <location>
        <begin position="169"/>
        <end position="376"/>
    </location>
</feature>
<sequence>MTELDLPFDMAEYGSRLFRTRAAMVDRGLDALFVTDPSNQAWLTGYDGWSFYVHQGVIVLPHADPIWWGRNQDTQGALRTVWMAPDRVAGYADGFVQSPDRHPMQDLAGLLGDLGLSIAHIGVEMDNYYFSAKAMDTLRESVPQVRWVDATGLVNWRRAVKSEAEIGFMRKAARISEKIVDGLVERVEPGVPKNEIVAEIYRDAVRGVDGAWGDYPAIVPLLPSGSDAAAPHLTWDGRPFATGEATFFEISGCFRRYHAPFCRTLFLGEPPEFLRRAEAALIEGLEAGLDAARPGNRACDIANALAVPLERAGIERGARCGYPIGLSYPPDWGERTISLRSEDETVLKPGMTFHFMPGLWMHDWGLEITESILIRESGPAETFCDRPRQLFVKT</sequence>
<gene>
    <name evidence="3" type="ORF">JF290_11130</name>
</gene>
<proteinExistence type="predicted"/>
<dbReference type="InterPro" id="IPR000994">
    <property type="entry name" value="Pept_M24"/>
</dbReference>
<evidence type="ECO:0000259" key="2">
    <source>
        <dbReference type="Pfam" id="PF01321"/>
    </source>
</evidence>
<dbReference type="RefSeq" id="WP_199024960.1">
    <property type="nucleotide sequence ID" value="NZ_JAELVR010000007.1"/>
</dbReference>
<evidence type="ECO:0000313" key="4">
    <source>
        <dbReference type="Proteomes" id="UP000619079"/>
    </source>
</evidence>
<dbReference type="InterPro" id="IPR050659">
    <property type="entry name" value="Peptidase_M24B"/>
</dbReference>
<dbReference type="CDD" id="cd01066">
    <property type="entry name" value="APP_MetAP"/>
    <property type="match status" value="1"/>
</dbReference>
<comment type="caution">
    <text evidence="3">The sequence shown here is derived from an EMBL/GenBank/DDBJ whole genome shotgun (WGS) entry which is preliminary data.</text>
</comment>
<dbReference type="PANTHER" id="PTHR46112">
    <property type="entry name" value="AMINOPEPTIDASE"/>
    <property type="match status" value="1"/>
</dbReference>
<dbReference type="EMBL" id="JAELVR010000007">
    <property type="protein sequence ID" value="MBJ6372079.1"/>
    <property type="molecule type" value="Genomic_DNA"/>
</dbReference>
<dbReference type="PANTHER" id="PTHR46112:SF2">
    <property type="entry name" value="XAA-PRO AMINOPEPTIDASE P-RELATED"/>
    <property type="match status" value="1"/>
</dbReference>
<feature type="domain" description="Creatinase N-terminal" evidence="2">
    <location>
        <begin position="16"/>
        <end position="160"/>
    </location>
</feature>
<organism evidence="3 4">
    <name type="scientific">Sedimentitalea arenosa</name>
    <dbReference type="NCBI Taxonomy" id="2798803"/>
    <lineage>
        <taxon>Bacteria</taxon>
        <taxon>Pseudomonadati</taxon>
        <taxon>Pseudomonadota</taxon>
        <taxon>Alphaproteobacteria</taxon>
        <taxon>Rhodobacterales</taxon>
        <taxon>Paracoccaceae</taxon>
        <taxon>Sedimentitalea</taxon>
    </lineage>
</organism>
<dbReference type="Pfam" id="PF01321">
    <property type="entry name" value="Creatinase_N"/>
    <property type="match status" value="1"/>
</dbReference>
<dbReference type="SUPFAM" id="SSF53092">
    <property type="entry name" value="Creatinase/prolidase N-terminal domain"/>
    <property type="match status" value="1"/>
</dbReference>
<evidence type="ECO:0000259" key="1">
    <source>
        <dbReference type="Pfam" id="PF00557"/>
    </source>
</evidence>
<dbReference type="Proteomes" id="UP000619079">
    <property type="component" value="Unassembled WGS sequence"/>
</dbReference>
<keyword evidence="4" id="KW-1185">Reference proteome</keyword>
<name>A0A8J7JH81_9RHOB</name>
<dbReference type="InterPro" id="IPR029149">
    <property type="entry name" value="Creatin/AminoP/Spt16_N"/>
</dbReference>
<dbReference type="SUPFAM" id="SSF55920">
    <property type="entry name" value="Creatinase/aminopeptidase"/>
    <property type="match status" value="1"/>
</dbReference>
<evidence type="ECO:0000313" key="3">
    <source>
        <dbReference type="EMBL" id="MBJ6372079.1"/>
    </source>
</evidence>
<reference evidence="3" key="1">
    <citation type="submission" date="2020-12" db="EMBL/GenBank/DDBJ databases">
        <title>Sedimentitalea sp. nov., isolated from sand in Incheon.</title>
        <authorList>
            <person name="Kim W."/>
        </authorList>
    </citation>
    <scope>NUCLEOTIDE SEQUENCE</scope>
    <source>
        <strain evidence="3">CAU 1593</strain>
    </source>
</reference>
<protein>
    <submittedName>
        <fullName evidence="3">M24 family metallopeptidase</fullName>
    </submittedName>
</protein>
<dbReference type="Pfam" id="PF00557">
    <property type="entry name" value="Peptidase_M24"/>
    <property type="match status" value="1"/>
</dbReference>
<dbReference type="Gene3D" id="3.90.230.10">
    <property type="entry name" value="Creatinase/methionine aminopeptidase superfamily"/>
    <property type="match status" value="1"/>
</dbReference>
<accession>A0A8J7JH81</accession>
<dbReference type="InterPro" id="IPR000587">
    <property type="entry name" value="Creatinase_N"/>
</dbReference>
<dbReference type="Gene3D" id="3.40.350.10">
    <property type="entry name" value="Creatinase/prolidase N-terminal domain"/>
    <property type="match status" value="1"/>
</dbReference>
<dbReference type="InterPro" id="IPR036005">
    <property type="entry name" value="Creatinase/aminopeptidase-like"/>
</dbReference>